<evidence type="ECO:0000313" key="2">
    <source>
        <dbReference type="EMBL" id="KFM80663.1"/>
    </source>
</evidence>
<proteinExistence type="predicted"/>
<keyword evidence="3" id="KW-1185">Reference proteome</keyword>
<reference evidence="2 3" key="1">
    <citation type="submission" date="2013-11" db="EMBL/GenBank/DDBJ databases">
        <title>Genome sequencing of Stegodyphus mimosarum.</title>
        <authorList>
            <person name="Bechsgaard J."/>
        </authorList>
    </citation>
    <scope>NUCLEOTIDE SEQUENCE [LARGE SCALE GENOMIC DNA]</scope>
</reference>
<name>A0A087UTH4_STEMI</name>
<dbReference type="Proteomes" id="UP000054359">
    <property type="component" value="Unassembled WGS sequence"/>
</dbReference>
<sequence>MKYTIKQIQNSSFQVSIFRWRTMLFKICWLWVLLFIHNGKNMHTFMQILYYLISLNIIQDENIWRQQSEK</sequence>
<evidence type="ECO:0000256" key="1">
    <source>
        <dbReference type="SAM" id="Phobius"/>
    </source>
</evidence>
<keyword evidence="1" id="KW-0472">Membrane</keyword>
<dbReference type="AlphaFoldDB" id="A0A087UTH4"/>
<keyword evidence="1" id="KW-0812">Transmembrane</keyword>
<feature type="non-terminal residue" evidence="2">
    <location>
        <position position="70"/>
    </location>
</feature>
<keyword evidence="1" id="KW-1133">Transmembrane helix</keyword>
<organism evidence="2 3">
    <name type="scientific">Stegodyphus mimosarum</name>
    <name type="common">African social velvet spider</name>
    <dbReference type="NCBI Taxonomy" id="407821"/>
    <lineage>
        <taxon>Eukaryota</taxon>
        <taxon>Metazoa</taxon>
        <taxon>Ecdysozoa</taxon>
        <taxon>Arthropoda</taxon>
        <taxon>Chelicerata</taxon>
        <taxon>Arachnida</taxon>
        <taxon>Araneae</taxon>
        <taxon>Araneomorphae</taxon>
        <taxon>Entelegynae</taxon>
        <taxon>Eresoidea</taxon>
        <taxon>Eresidae</taxon>
        <taxon>Stegodyphus</taxon>
    </lineage>
</organism>
<evidence type="ECO:0000313" key="3">
    <source>
        <dbReference type="Proteomes" id="UP000054359"/>
    </source>
</evidence>
<dbReference type="EMBL" id="KK121532">
    <property type="protein sequence ID" value="KFM80663.1"/>
    <property type="molecule type" value="Genomic_DNA"/>
</dbReference>
<feature type="transmembrane region" description="Helical" evidence="1">
    <location>
        <begin position="20"/>
        <end position="36"/>
    </location>
</feature>
<protein>
    <submittedName>
        <fullName evidence="2">Uncharacterized protein</fullName>
    </submittedName>
</protein>
<accession>A0A087UTH4</accession>
<gene>
    <name evidence="2" type="ORF">X975_13933</name>
</gene>